<accession>A0A923HV74</accession>
<gene>
    <name evidence="2" type="ORF">H8K36_11070</name>
</gene>
<keyword evidence="1" id="KW-1133">Transmembrane helix</keyword>
<feature type="transmembrane region" description="Helical" evidence="1">
    <location>
        <begin position="6"/>
        <end position="26"/>
    </location>
</feature>
<evidence type="ECO:0000313" key="3">
    <source>
        <dbReference type="Proteomes" id="UP000627446"/>
    </source>
</evidence>
<keyword evidence="1" id="KW-0472">Membrane</keyword>
<comment type="caution">
    <text evidence="2">The sequence shown here is derived from an EMBL/GenBank/DDBJ whole genome shotgun (WGS) entry which is preliminary data.</text>
</comment>
<dbReference type="RefSeq" id="WP_186916424.1">
    <property type="nucleotide sequence ID" value="NZ_JACOFZ010000003.1"/>
</dbReference>
<reference evidence="2" key="1">
    <citation type="submission" date="2020-08" db="EMBL/GenBank/DDBJ databases">
        <title>Novel species isolated from subtropical streams in China.</title>
        <authorList>
            <person name="Lu H."/>
        </authorList>
    </citation>
    <scope>NUCLEOTIDE SEQUENCE</scope>
    <source>
        <strain evidence="2">LX22W</strain>
    </source>
</reference>
<keyword evidence="1" id="KW-0812">Transmembrane</keyword>
<organism evidence="2 3">
    <name type="scientific">Undibacterium nitidum</name>
    <dbReference type="NCBI Taxonomy" id="2762298"/>
    <lineage>
        <taxon>Bacteria</taxon>
        <taxon>Pseudomonadati</taxon>
        <taxon>Pseudomonadota</taxon>
        <taxon>Betaproteobacteria</taxon>
        <taxon>Burkholderiales</taxon>
        <taxon>Oxalobacteraceae</taxon>
        <taxon>Undibacterium</taxon>
    </lineage>
</organism>
<evidence type="ECO:0000313" key="2">
    <source>
        <dbReference type="EMBL" id="MBC3881919.1"/>
    </source>
</evidence>
<name>A0A923HV74_9BURK</name>
<feature type="transmembrane region" description="Helical" evidence="1">
    <location>
        <begin position="46"/>
        <end position="70"/>
    </location>
</feature>
<dbReference type="AlphaFoldDB" id="A0A923HV74"/>
<proteinExistence type="predicted"/>
<evidence type="ECO:0000256" key="1">
    <source>
        <dbReference type="SAM" id="Phobius"/>
    </source>
</evidence>
<feature type="transmembrane region" description="Helical" evidence="1">
    <location>
        <begin position="76"/>
        <end position="99"/>
    </location>
</feature>
<dbReference type="EMBL" id="JACOFZ010000003">
    <property type="protein sequence ID" value="MBC3881919.1"/>
    <property type="molecule type" value="Genomic_DNA"/>
</dbReference>
<keyword evidence="3" id="KW-1185">Reference proteome</keyword>
<sequence length="106" mass="11773">MESSDITIYFTLLLNFALASACALYFRRAVLHQRLEEASAKRRFTWLCIASSLFSGIAVFFTVLVVFNVGTGHGTLLIIGPVLHLLLCVVLVLLGRILVGWEAMSW</sequence>
<protein>
    <submittedName>
        <fullName evidence="2">Uncharacterized protein</fullName>
    </submittedName>
</protein>
<dbReference type="Proteomes" id="UP000627446">
    <property type="component" value="Unassembled WGS sequence"/>
</dbReference>